<dbReference type="InterPro" id="IPR041756">
    <property type="entry name" value="M28_SGAP-like"/>
</dbReference>
<keyword evidence="13" id="KW-1185">Reference proteome</keyword>
<evidence type="ECO:0000256" key="9">
    <source>
        <dbReference type="SAM" id="SignalP"/>
    </source>
</evidence>
<dbReference type="PANTHER" id="PTHR12147:SF26">
    <property type="entry name" value="PEPTIDASE M28 DOMAIN-CONTAINING PROTEIN"/>
    <property type="match status" value="1"/>
</dbReference>
<dbReference type="Proteomes" id="UP001156389">
    <property type="component" value="Unassembled WGS sequence"/>
</dbReference>
<feature type="domain" description="PA" evidence="10">
    <location>
        <begin position="161"/>
        <end position="247"/>
    </location>
</feature>
<dbReference type="PANTHER" id="PTHR12147">
    <property type="entry name" value="METALLOPEPTIDASE M28 FAMILY MEMBER"/>
    <property type="match status" value="1"/>
</dbReference>
<reference evidence="12 13" key="1">
    <citation type="submission" date="2021-10" db="EMBL/GenBank/DDBJ databases">
        <title>Streptomyces gossypii sp. nov., isolated from soil collected from cotton field.</title>
        <authorList>
            <person name="Ge X."/>
            <person name="Chen X."/>
            <person name="Liu W."/>
        </authorList>
    </citation>
    <scope>NUCLEOTIDE SEQUENCE [LARGE SCALE GENOMIC DNA]</scope>
    <source>
        <strain evidence="12 13">N2-109</strain>
    </source>
</reference>
<dbReference type="InterPro" id="IPR003137">
    <property type="entry name" value="PA_domain"/>
</dbReference>
<evidence type="ECO:0000256" key="3">
    <source>
        <dbReference type="ARBA" id="ARBA00022670"/>
    </source>
</evidence>
<evidence type="ECO:0000256" key="4">
    <source>
        <dbReference type="ARBA" id="ARBA00022723"/>
    </source>
</evidence>
<dbReference type="EMBL" id="JAJAGO010000002">
    <property type="protein sequence ID" value="MCT2589401.1"/>
    <property type="molecule type" value="Genomic_DNA"/>
</dbReference>
<dbReference type="CDD" id="cd03876">
    <property type="entry name" value="M28_SGAP_like"/>
    <property type="match status" value="1"/>
</dbReference>
<dbReference type="Gene3D" id="3.40.630.10">
    <property type="entry name" value="Zn peptidases"/>
    <property type="match status" value="1"/>
</dbReference>
<keyword evidence="4" id="KW-0479">Metal-binding</keyword>
<feature type="compositionally biased region" description="Low complexity" evidence="8">
    <location>
        <begin position="33"/>
        <end position="51"/>
    </location>
</feature>
<feature type="chain" id="PRO_5045410926" evidence="9">
    <location>
        <begin position="36"/>
        <end position="539"/>
    </location>
</feature>
<dbReference type="PROSITE" id="PS51318">
    <property type="entry name" value="TAT"/>
    <property type="match status" value="1"/>
</dbReference>
<dbReference type="SUPFAM" id="SSF52025">
    <property type="entry name" value="PA domain"/>
    <property type="match status" value="1"/>
</dbReference>
<proteinExistence type="inferred from homology"/>
<dbReference type="Pfam" id="PF02225">
    <property type="entry name" value="PA"/>
    <property type="match status" value="1"/>
</dbReference>
<organism evidence="12 13">
    <name type="scientific">Streptomyces gossypii</name>
    <dbReference type="NCBI Taxonomy" id="2883101"/>
    <lineage>
        <taxon>Bacteria</taxon>
        <taxon>Bacillati</taxon>
        <taxon>Actinomycetota</taxon>
        <taxon>Actinomycetes</taxon>
        <taxon>Kitasatosporales</taxon>
        <taxon>Streptomycetaceae</taxon>
        <taxon>Streptomyces</taxon>
    </lineage>
</organism>
<name>A0ABT2JNF3_9ACTN</name>
<dbReference type="InterPro" id="IPR007484">
    <property type="entry name" value="Peptidase_M28"/>
</dbReference>
<accession>A0ABT2JNF3</accession>
<feature type="compositionally biased region" description="Basic residues" evidence="8">
    <location>
        <begin position="61"/>
        <end position="72"/>
    </location>
</feature>
<dbReference type="InterPro" id="IPR046450">
    <property type="entry name" value="PA_dom_sf"/>
</dbReference>
<dbReference type="SUPFAM" id="SSF53187">
    <property type="entry name" value="Zn-dependent exopeptidases"/>
    <property type="match status" value="1"/>
</dbReference>
<keyword evidence="2" id="KW-0031">Aminopeptidase</keyword>
<evidence type="ECO:0000259" key="11">
    <source>
        <dbReference type="Pfam" id="PF04389"/>
    </source>
</evidence>
<comment type="similarity">
    <text evidence="1">Belongs to the peptidase M28 family. M28A subfamily.</text>
</comment>
<feature type="region of interest" description="Disordered" evidence="8">
    <location>
        <begin position="33"/>
        <end position="72"/>
    </location>
</feature>
<evidence type="ECO:0000256" key="7">
    <source>
        <dbReference type="ARBA" id="ARBA00022833"/>
    </source>
</evidence>
<dbReference type="Gene3D" id="3.50.30.30">
    <property type="match status" value="1"/>
</dbReference>
<gene>
    <name evidence="12" type="ORF">LHJ74_05560</name>
</gene>
<evidence type="ECO:0000259" key="10">
    <source>
        <dbReference type="Pfam" id="PF02225"/>
    </source>
</evidence>
<dbReference type="InterPro" id="IPR045175">
    <property type="entry name" value="M28_fam"/>
</dbReference>
<keyword evidence="7" id="KW-0862">Zinc</keyword>
<comment type="caution">
    <text evidence="12">The sequence shown here is derived from an EMBL/GenBank/DDBJ whole genome shotgun (WGS) entry which is preliminary data.</text>
</comment>
<keyword evidence="3" id="KW-0645">Protease</keyword>
<evidence type="ECO:0000256" key="1">
    <source>
        <dbReference type="ARBA" id="ARBA00005957"/>
    </source>
</evidence>
<evidence type="ECO:0000256" key="8">
    <source>
        <dbReference type="SAM" id="MobiDB-lite"/>
    </source>
</evidence>
<evidence type="ECO:0000256" key="2">
    <source>
        <dbReference type="ARBA" id="ARBA00022438"/>
    </source>
</evidence>
<dbReference type="RefSeq" id="WP_260216374.1">
    <property type="nucleotide sequence ID" value="NZ_JAJAGO010000002.1"/>
</dbReference>
<evidence type="ECO:0000256" key="6">
    <source>
        <dbReference type="ARBA" id="ARBA00022801"/>
    </source>
</evidence>
<keyword evidence="5 9" id="KW-0732">Signal</keyword>
<protein>
    <submittedName>
        <fullName evidence="12">M28 family metallopeptidase</fullName>
    </submittedName>
</protein>
<sequence length="539" mass="56437">MYVQNRTRRRAVAALAATTLAAPLLLATGATSATAAPDSGSRSGSAQSAAKQSKEGEKLARKLVRRSSAKGAMRHMRAFQAIADRSGGNRAAGAPGHERSARYAGTLLKRAGYDVTYQEFEFTYVEALAEKLKVLGANGRDVPVNLMTYTKSTPEGGTEAPVAVVPQDEGTGCEAADFADGDYTGKIALIQRGSCSFADKQANAADAGAIGALIYNNTDGALNGTLGAPDAGRIPTGGITQADGAALAAEAAKGEVTVNLEIREFREQRTTPNVIAETRGGDPDNVVMLGAHLDSVSDGPGINDNASGSAGLLETALQLARADGHGKHGKHGKRGKHENKVRFALWTAEELGLVGSEHYVAELSEEERQDIALYLNFDMIASPNYGLFVYDGDDSDGVGAGPGPEGSAQLEHGINEFMRSQGQEPRGTDFSGRSDYGPFIEVGIPSGGTFTGAEGIKSEQEAALWGGEAGVAYDKCYHAECDRLDNLSQKAFDVNIDVIADAVGNYAWDTSALERKAPVRPTVRTAGGQGGPHTHHITK</sequence>
<evidence type="ECO:0000313" key="13">
    <source>
        <dbReference type="Proteomes" id="UP001156389"/>
    </source>
</evidence>
<dbReference type="InterPro" id="IPR006311">
    <property type="entry name" value="TAT_signal"/>
</dbReference>
<feature type="domain" description="Peptidase M28" evidence="11">
    <location>
        <begin position="273"/>
        <end position="502"/>
    </location>
</feature>
<dbReference type="Pfam" id="PF04389">
    <property type="entry name" value="Peptidase_M28"/>
    <property type="match status" value="1"/>
</dbReference>
<feature type="signal peptide" evidence="9">
    <location>
        <begin position="1"/>
        <end position="35"/>
    </location>
</feature>
<evidence type="ECO:0000313" key="12">
    <source>
        <dbReference type="EMBL" id="MCT2589401.1"/>
    </source>
</evidence>
<keyword evidence="6" id="KW-0378">Hydrolase</keyword>
<evidence type="ECO:0000256" key="5">
    <source>
        <dbReference type="ARBA" id="ARBA00022729"/>
    </source>
</evidence>